<feature type="compositionally biased region" description="Low complexity" evidence="1">
    <location>
        <begin position="48"/>
        <end position="74"/>
    </location>
</feature>
<proteinExistence type="predicted"/>
<dbReference type="RefSeq" id="WP_396947556.1">
    <property type="nucleotide sequence ID" value="NZ_JBIRXV010000002.1"/>
</dbReference>
<feature type="region of interest" description="Disordered" evidence="1">
    <location>
        <begin position="47"/>
        <end position="74"/>
    </location>
</feature>
<accession>A0ABW7WH68</accession>
<dbReference type="InterPro" id="IPR019719">
    <property type="entry name" value="DUF2599"/>
</dbReference>
<evidence type="ECO:0000313" key="3">
    <source>
        <dbReference type="Proteomes" id="UP001611450"/>
    </source>
</evidence>
<comment type="caution">
    <text evidence="2">The sequence shown here is derived from an EMBL/GenBank/DDBJ whole genome shotgun (WGS) entry which is preliminary data.</text>
</comment>
<reference evidence="2 3" key="1">
    <citation type="submission" date="2024-10" db="EMBL/GenBank/DDBJ databases">
        <title>The Natural Products Discovery Center: Release of the First 8490 Sequenced Strains for Exploring Actinobacteria Biosynthetic Diversity.</title>
        <authorList>
            <person name="Kalkreuter E."/>
            <person name="Kautsar S.A."/>
            <person name="Yang D."/>
            <person name="Bader C.D."/>
            <person name="Teijaro C.N."/>
            <person name="Fluegel L."/>
            <person name="Davis C.M."/>
            <person name="Simpson J.R."/>
            <person name="Lauterbach L."/>
            <person name="Steele A.D."/>
            <person name="Gui C."/>
            <person name="Meng S."/>
            <person name="Li G."/>
            <person name="Viehrig K."/>
            <person name="Ye F."/>
            <person name="Su P."/>
            <person name="Kiefer A.F."/>
            <person name="Nichols A."/>
            <person name="Cepeda A.J."/>
            <person name="Yan W."/>
            <person name="Fan B."/>
            <person name="Jiang Y."/>
            <person name="Adhikari A."/>
            <person name="Zheng C.-J."/>
            <person name="Schuster L."/>
            <person name="Cowan T.M."/>
            <person name="Smanski M.J."/>
            <person name="Chevrette M.G."/>
            <person name="De Carvalho L.P.S."/>
            <person name="Shen B."/>
        </authorList>
    </citation>
    <scope>NUCLEOTIDE SEQUENCE [LARGE SCALE GENOMIC DNA]</scope>
    <source>
        <strain evidence="2 3">NPDC019626</strain>
    </source>
</reference>
<dbReference type="Proteomes" id="UP001611450">
    <property type="component" value="Unassembled WGS sequence"/>
</dbReference>
<sequence length="187" mass="19880">MSTPETGAEENTGGSTVAQRYPCRVVTRRRAAVLLATGLVSLTVACGADSSDPPAAATTTTVRTTTATTPTASPLAALPSVDPYAGQPLIDHVAWTEAIDGPRLLVFPTPAGRRTTFPGSDERAWQEVVAESADADAPGMRDQFICHWAWARLVQPDKPSWNLEPWRPAVGYQATVEARCNPGGPER</sequence>
<organism evidence="2 3">
    <name type="scientific">Nocardia beijingensis</name>
    <dbReference type="NCBI Taxonomy" id="95162"/>
    <lineage>
        <taxon>Bacteria</taxon>
        <taxon>Bacillati</taxon>
        <taxon>Actinomycetota</taxon>
        <taxon>Actinomycetes</taxon>
        <taxon>Mycobacteriales</taxon>
        <taxon>Nocardiaceae</taxon>
        <taxon>Nocardia</taxon>
    </lineage>
</organism>
<gene>
    <name evidence="2" type="ORF">ACH47G_15075</name>
</gene>
<evidence type="ECO:0000313" key="2">
    <source>
        <dbReference type="EMBL" id="MFI2321806.1"/>
    </source>
</evidence>
<dbReference type="EMBL" id="JBIRXV010000002">
    <property type="protein sequence ID" value="MFI2321806.1"/>
    <property type="molecule type" value="Genomic_DNA"/>
</dbReference>
<evidence type="ECO:0000256" key="1">
    <source>
        <dbReference type="SAM" id="MobiDB-lite"/>
    </source>
</evidence>
<dbReference type="Pfam" id="PF10783">
    <property type="entry name" value="DUF2599"/>
    <property type="match status" value="1"/>
</dbReference>
<protein>
    <submittedName>
        <fullName evidence="2">DUF2599 domain-containing protein</fullName>
    </submittedName>
</protein>
<name>A0ABW7WH68_9NOCA</name>
<keyword evidence="3" id="KW-1185">Reference proteome</keyword>